<sequence length="274" mass="31447">MINKDEKEEPTKQKPSTSINEVPLGVLGLIAAHLDRESLGKFNQTSKKMHKGSSSVLGKEKCSYYVEKLNNEKVTLPTTEIIKACEYLFKHQIPKETVFKIIVENYNKECNKMMNPMFFTRNEERFKNYEHSLEEVFPISSCLIPLNFFMMAHGGGEEQFVALTKLVAAKIWLEHCLKNNDKEGLKEIQLAGILFKGEENLFIIKDNAIFLEENKLDDSFIKKIIEETHYSSHYKGVDSAEGKLEIIYKAAKEYLSKNGMMEFPELKSGKCTIL</sequence>
<evidence type="ECO:0000313" key="3">
    <source>
        <dbReference type="Proteomes" id="UP000054854"/>
    </source>
</evidence>
<reference evidence="1 3" key="1">
    <citation type="submission" date="2015-11" db="EMBL/GenBank/DDBJ databases">
        <title>Genomic analysis of 38 Legionella species identifies large and diverse effector repertoires.</title>
        <authorList>
            <person name="Burstein D."/>
            <person name="Amaro F."/>
            <person name="Zusman T."/>
            <person name="Lifshitz Z."/>
            <person name="Cohen O."/>
            <person name="Gilbert J.A."/>
            <person name="Pupko T."/>
            <person name="Shuman H.A."/>
            <person name="Segal G."/>
        </authorList>
    </citation>
    <scope>NUCLEOTIDE SEQUENCE [LARGE SCALE GENOMIC DNA]</scope>
    <source>
        <strain evidence="1 3">CDC#72-OH-14</strain>
    </source>
</reference>
<evidence type="ECO:0000313" key="4">
    <source>
        <dbReference type="Proteomes" id="UP000255316"/>
    </source>
</evidence>
<dbReference type="AlphaFoldDB" id="A0A378IKB8"/>
<proteinExistence type="predicted"/>
<dbReference type="EMBL" id="LNXX01000042">
    <property type="protein sequence ID" value="KTC83520.1"/>
    <property type="molecule type" value="Genomic_DNA"/>
</dbReference>
<reference evidence="2 4" key="2">
    <citation type="submission" date="2018-06" db="EMBL/GenBank/DDBJ databases">
        <authorList>
            <consortium name="Pathogen Informatics"/>
            <person name="Doyle S."/>
        </authorList>
    </citation>
    <scope>NUCLEOTIDE SEQUENCE [LARGE SCALE GENOMIC DNA]</scope>
    <source>
        <strain evidence="2 4">NCTC12438</strain>
    </source>
</reference>
<accession>A0A378IKB8</accession>
<dbReference type="EMBL" id="UGNX01000001">
    <property type="protein sequence ID" value="STX35609.1"/>
    <property type="molecule type" value="Genomic_DNA"/>
</dbReference>
<name>A0A378IKB8_9GAMM</name>
<keyword evidence="3" id="KW-1185">Reference proteome</keyword>
<organism evidence="2 4">
    <name type="scientific">Legionella cincinnatiensis</name>
    <dbReference type="NCBI Taxonomy" id="28085"/>
    <lineage>
        <taxon>Bacteria</taxon>
        <taxon>Pseudomonadati</taxon>
        <taxon>Pseudomonadota</taxon>
        <taxon>Gammaproteobacteria</taxon>
        <taxon>Legionellales</taxon>
        <taxon>Legionellaceae</taxon>
        <taxon>Legionella</taxon>
    </lineage>
</organism>
<dbReference type="RefSeq" id="WP_058465359.1">
    <property type="nucleotide sequence ID" value="NZ_CAAAHQ010000005.1"/>
</dbReference>
<protein>
    <recommendedName>
        <fullName evidence="5">F-box domain-containing protein</fullName>
    </recommendedName>
</protein>
<evidence type="ECO:0008006" key="5">
    <source>
        <dbReference type="Google" id="ProtNLM"/>
    </source>
</evidence>
<evidence type="ECO:0000313" key="1">
    <source>
        <dbReference type="EMBL" id="KTC83520.1"/>
    </source>
</evidence>
<gene>
    <name evidence="1" type="ORF">Lcin_2207</name>
    <name evidence="2" type="ORF">NCTC12438_02226</name>
</gene>
<dbReference type="Proteomes" id="UP000255316">
    <property type="component" value="Unassembled WGS sequence"/>
</dbReference>
<dbReference type="Proteomes" id="UP000054854">
    <property type="component" value="Unassembled WGS sequence"/>
</dbReference>
<evidence type="ECO:0000313" key="2">
    <source>
        <dbReference type="EMBL" id="STX35609.1"/>
    </source>
</evidence>